<keyword evidence="2" id="KW-0687">Ribonucleoprotein</keyword>
<feature type="domain" description="N-acetyltransferase" evidence="1">
    <location>
        <begin position="1"/>
        <end position="164"/>
    </location>
</feature>
<comment type="caution">
    <text evidence="2">The sequence shown here is derived from an EMBL/GenBank/DDBJ whole genome shotgun (WGS) entry which is preliminary data.</text>
</comment>
<dbReference type="PROSITE" id="PS51186">
    <property type="entry name" value="GNAT"/>
    <property type="match status" value="1"/>
</dbReference>
<organism evidence="2 3">
    <name type="scientific">Clostridium algidicarnis DSM 15099</name>
    <dbReference type="NCBI Taxonomy" id="1121295"/>
    <lineage>
        <taxon>Bacteria</taxon>
        <taxon>Bacillati</taxon>
        <taxon>Bacillota</taxon>
        <taxon>Clostridia</taxon>
        <taxon>Eubacteriales</taxon>
        <taxon>Clostridiaceae</taxon>
        <taxon>Clostridium</taxon>
    </lineage>
</organism>
<evidence type="ECO:0000259" key="1">
    <source>
        <dbReference type="PROSITE" id="PS51186"/>
    </source>
</evidence>
<accession>A0A2S6FXK0</accession>
<protein>
    <submittedName>
        <fullName evidence="2">Ribosomal protein S18 acetylase RimI-like enzyme</fullName>
    </submittedName>
</protein>
<dbReference type="CDD" id="cd04301">
    <property type="entry name" value="NAT_SF"/>
    <property type="match status" value="1"/>
</dbReference>
<dbReference type="PANTHER" id="PTHR43072:SF60">
    <property type="entry name" value="L-2,4-DIAMINOBUTYRIC ACID ACETYLTRANSFERASE"/>
    <property type="match status" value="1"/>
</dbReference>
<dbReference type="AlphaFoldDB" id="A0A2S6FXK0"/>
<dbReference type="RefSeq" id="WP_242971474.1">
    <property type="nucleotide sequence ID" value="NZ_PTIS01000008.1"/>
</dbReference>
<dbReference type="SUPFAM" id="SSF55729">
    <property type="entry name" value="Acyl-CoA N-acyltransferases (Nat)"/>
    <property type="match status" value="1"/>
</dbReference>
<keyword evidence="2" id="KW-0689">Ribosomal protein</keyword>
<proteinExistence type="predicted"/>
<dbReference type="EMBL" id="PTIS01000008">
    <property type="protein sequence ID" value="PPK48305.1"/>
    <property type="molecule type" value="Genomic_DNA"/>
</dbReference>
<dbReference type="Proteomes" id="UP000239863">
    <property type="component" value="Unassembled WGS sequence"/>
</dbReference>
<dbReference type="InterPro" id="IPR000182">
    <property type="entry name" value="GNAT_dom"/>
</dbReference>
<name>A0A2S6FXK0_9CLOT</name>
<dbReference type="STRING" id="37659.GCA_000703125_00510"/>
<dbReference type="InterPro" id="IPR016181">
    <property type="entry name" value="Acyl_CoA_acyltransferase"/>
</dbReference>
<dbReference type="GO" id="GO:0016747">
    <property type="term" value="F:acyltransferase activity, transferring groups other than amino-acyl groups"/>
    <property type="evidence" value="ECO:0007669"/>
    <property type="project" value="InterPro"/>
</dbReference>
<evidence type="ECO:0000313" key="3">
    <source>
        <dbReference type="Proteomes" id="UP000239863"/>
    </source>
</evidence>
<evidence type="ECO:0000313" key="2">
    <source>
        <dbReference type="EMBL" id="PPK48305.1"/>
    </source>
</evidence>
<gene>
    <name evidence="2" type="ORF">BD821_10866</name>
</gene>
<dbReference type="Gene3D" id="3.40.630.30">
    <property type="match status" value="1"/>
</dbReference>
<reference evidence="2 3" key="1">
    <citation type="submission" date="2018-02" db="EMBL/GenBank/DDBJ databases">
        <title>Genomic Encyclopedia of Archaeal and Bacterial Type Strains, Phase II (KMG-II): from individual species to whole genera.</title>
        <authorList>
            <person name="Goeker M."/>
        </authorList>
    </citation>
    <scope>NUCLEOTIDE SEQUENCE [LARGE SCALE GENOMIC DNA]</scope>
    <source>
        <strain evidence="2 3">DSM 15099</strain>
    </source>
</reference>
<dbReference type="GO" id="GO:0005840">
    <property type="term" value="C:ribosome"/>
    <property type="evidence" value="ECO:0007669"/>
    <property type="project" value="UniProtKB-KW"/>
</dbReference>
<sequence length="164" mass="19451">MIRLATILDMNEIMDIVKETIVDMDKNNNHQWNNEYPLSKDFEKDIENKELYVIEEEGRVSGFACINKDEPIEYKDIKWSKDKEAYIIHRLAIACKYRGRGNAYKLMKFAESLAIENNINYLKTDTMFSNPNAQKLFEKCGYKYAGILRFQGREENFFCYEKII</sequence>
<dbReference type="Pfam" id="PF00583">
    <property type="entry name" value="Acetyltransf_1"/>
    <property type="match status" value="1"/>
</dbReference>
<dbReference type="PANTHER" id="PTHR43072">
    <property type="entry name" value="N-ACETYLTRANSFERASE"/>
    <property type="match status" value="1"/>
</dbReference>